<evidence type="ECO:0000313" key="6">
    <source>
        <dbReference type="Proteomes" id="UP000641386"/>
    </source>
</evidence>
<dbReference type="GO" id="GO:0006310">
    <property type="term" value="P:DNA recombination"/>
    <property type="evidence" value="ECO:0007669"/>
    <property type="project" value="UniProtKB-KW"/>
</dbReference>
<evidence type="ECO:0000256" key="1">
    <source>
        <dbReference type="ARBA" id="ARBA00023125"/>
    </source>
</evidence>
<sequence length="173" mass="19032">MAAKPYKLLVEALRRSSRVAVAKWAWHGRERLGLLRVRDDVLVMHVMRWPDEIRNPAELLPPPVEVSEAEIKGALALMDTMTLDALEGPDFVDHYTEALEQVIGAKREHREPPAAPEPEAEPGRVLDLMAALNESVARAKASCGDVGEAQVHEMPAPKKKAAAKKQPGKKAAR</sequence>
<dbReference type="SUPFAM" id="SSF100939">
    <property type="entry name" value="SPOC domain-like"/>
    <property type="match status" value="1"/>
</dbReference>
<dbReference type="InterPro" id="IPR016194">
    <property type="entry name" value="SPOC-like_C_dom_sf"/>
</dbReference>
<keyword evidence="6" id="KW-1185">Reference proteome</keyword>
<dbReference type="GO" id="GO:0003690">
    <property type="term" value="F:double-stranded DNA binding"/>
    <property type="evidence" value="ECO:0007669"/>
    <property type="project" value="TreeGrafter"/>
</dbReference>
<evidence type="ECO:0000256" key="2">
    <source>
        <dbReference type="ARBA" id="ARBA00023172"/>
    </source>
</evidence>
<accession>A0A919E2T3</accession>
<dbReference type="EMBL" id="BNBC01000053">
    <property type="protein sequence ID" value="GHF07828.1"/>
    <property type="molecule type" value="Genomic_DNA"/>
</dbReference>
<dbReference type="RefSeq" id="WP_308438616.1">
    <property type="nucleotide sequence ID" value="NZ_BNBC01000053.1"/>
</dbReference>
<dbReference type="PANTHER" id="PTHR41251">
    <property type="entry name" value="NON-HOMOLOGOUS END JOINING PROTEIN KU"/>
    <property type="match status" value="1"/>
</dbReference>
<name>A0A919E2T3_9ACTN</name>
<dbReference type="PANTHER" id="PTHR41251:SF1">
    <property type="entry name" value="NON-HOMOLOGOUS END JOINING PROTEIN KU"/>
    <property type="match status" value="1"/>
</dbReference>
<feature type="region of interest" description="Disordered" evidence="3">
    <location>
        <begin position="139"/>
        <end position="173"/>
    </location>
</feature>
<feature type="compositionally biased region" description="Basic residues" evidence="3">
    <location>
        <begin position="157"/>
        <end position="173"/>
    </location>
</feature>
<evidence type="ECO:0000313" key="5">
    <source>
        <dbReference type="EMBL" id="GHF07828.1"/>
    </source>
</evidence>
<reference evidence="5" key="1">
    <citation type="journal article" date="2014" name="Int. J. Syst. Evol. Microbiol.">
        <title>Complete genome sequence of Corynebacterium casei LMG S-19264T (=DSM 44701T), isolated from a smear-ripened cheese.</title>
        <authorList>
            <consortium name="US DOE Joint Genome Institute (JGI-PGF)"/>
            <person name="Walter F."/>
            <person name="Albersmeier A."/>
            <person name="Kalinowski J."/>
            <person name="Ruckert C."/>
        </authorList>
    </citation>
    <scope>NUCLEOTIDE SEQUENCE</scope>
    <source>
        <strain evidence="5">JCM 3302</strain>
    </source>
</reference>
<dbReference type="Proteomes" id="UP000641386">
    <property type="component" value="Unassembled WGS sequence"/>
</dbReference>
<keyword evidence="1" id="KW-0238">DNA-binding</keyword>
<dbReference type="InterPro" id="IPR006164">
    <property type="entry name" value="DNA_bd_Ku70/Ku80"/>
</dbReference>
<organism evidence="5 6">
    <name type="scientific">Streptomyces spiralis</name>
    <dbReference type="NCBI Taxonomy" id="66376"/>
    <lineage>
        <taxon>Bacteria</taxon>
        <taxon>Bacillati</taxon>
        <taxon>Actinomycetota</taxon>
        <taxon>Actinomycetes</taxon>
        <taxon>Kitasatosporales</taxon>
        <taxon>Streptomycetaceae</taxon>
        <taxon>Streptomyces</taxon>
    </lineage>
</organism>
<dbReference type="InterPro" id="IPR009187">
    <property type="entry name" value="Prok_Ku"/>
</dbReference>
<comment type="caution">
    <text evidence="5">The sequence shown here is derived from an EMBL/GenBank/DDBJ whole genome shotgun (WGS) entry which is preliminary data.</text>
</comment>
<protein>
    <recommendedName>
        <fullName evidence="4">Ku domain-containing protein</fullName>
    </recommendedName>
</protein>
<evidence type="ECO:0000259" key="4">
    <source>
        <dbReference type="Pfam" id="PF02735"/>
    </source>
</evidence>
<dbReference type="GO" id="GO:0006303">
    <property type="term" value="P:double-strand break repair via nonhomologous end joining"/>
    <property type="evidence" value="ECO:0007669"/>
    <property type="project" value="InterPro"/>
</dbReference>
<evidence type="ECO:0000256" key="3">
    <source>
        <dbReference type="SAM" id="MobiDB-lite"/>
    </source>
</evidence>
<feature type="domain" description="Ku" evidence="4">
    <location>
        <begin position="3"/>
        <end position="71"/>
    </location>
</feature>
<dbReference type="Pfam" id="PF02735">
    <property type="entry name" value="Ku"/>
    <property type="match status" value="1"/>
</dbReference>
<proteinExistence type="predicted"/>
<reference evidence="5" key="2">
    <citation type="submission" date="2020-09" db="EMBL/GenBank/DDBJ databases">
        <authorList>
            <person name="Sun Q."/>
            <person name="Ohkuma M."/>
        </authorList>
    </citation>
    <scope>NUCLEOTIDE SEQUENCE</scope>
    <source>
        <strain evidence="5">JCM 3302</strain>
    </source>
</reference>
<keyword evidence="2" id="KW-0233">DNA recombination</keyword>
<gene>
    <name evidence="5" type="ORF">GCM10014715_74620</name>
</gene>
<dbReference type="AlphaFoldDB" id="A0A919E2T3"/>